<sequence>MKIDDKIINSYKFNCLKPCAMKVYFQFIIKNEKQFIFSMDELGANTFMSISSILAGIKDLNENKFIKIIGKGGKNKWYNIYELSNEWENE</sequence>
<gene>
    <name evidence="1" type="ORF">S01H1_37980</name>
</gene>
<dbReference type="AlphaFoldDB" id="X0VLV5"/>
<protein>
    <submittedName>
        <fullName evidence="1">Uncharacterized protein</fullName>
    </submittedName>
</protein>
<evidence type="ECO:0000313" key="1">
    <source>
        <dbReference type="EMBL" id="GAG01496.1"/>
    </source>
</evidence>
<proteinExistence type="predicted"/>
<comment type="caution">
    <text evidence="1">The sequence shown here is derived from an EMBL/GenBank/DDBJ whole genome shotgun (WGS) entry which is preliminary data.</text>
</comment>
<dbReference type="EMBL" id="BARS01023875">
    <property type="protein sequence ID" value="GAG01496.1"/>
    <property type="molecule type" value="Genomic_DNA"/>
</dbReference>
<name>X0VLV5_9ZZZZ</name>
<organism evidence="1">
    <name type="scientific">marine sediment metagenome</name>
    <dbReference type="NCBI Taxonomy" id="412755"/>
    <lineage>
        <taxon>unclassified sequences</taxon>
        <taxon>metagenomes</taxon>
        <taxon>ecological metagenomes</taxon>
    </lineage>
</organism>
<reference evidence="1" key="1">
    <citation type="journal article" date="2014" name="Front. Microbiol.">
        <title>High frequency of phylogenetically diverse reductive dehalogenase-homologous genes in deep subseafloor sedimentary metagenomes.</title>
        <authorList>
            <person name="Kawai M."/>
            <person name="Futagami T."/>
            <person name="Toyoda A."/>
            <person name="Takaki Y."/>
            <person name="Nishi S."/>
            <person name="Hori S."/>
            <person name="Arai W."/>
            <person name="Tsubouchi T."/>
            <person name="Morono Y."/>
            <person name="Uchiyama I."/>
            <person name="Ito T."/>
            <person name="Fujiyama A."/>
            <person name="Inagaki F."/>
            <person name="Takami H."/>
        </authorList>
    </citation>
    <scope>NUCLEOTIDE SEQUENCE</scope>
    <source>
        <strain evidence="1">Expedition CK06-06</strain>
    </source>
</reference>
<accession>X0VLV5</accession>